<dbReference type="Gramene" id="TraesCS7D03G1218300.1">
    <property type="protein sequence ID" value="TraesCS7D03G1218300.1.CDS1"/>
    <property type="gene ID" value="TraesCS7D03G1218300"/>
</dbReference>
<dbReference type="Proteomes" id="UP000019116">
    <property type="component" value="Chromosome 7D"/>
</dbReference>
<accession>A0A3B6TYQ0</accession>
<name>A0A3B6TYQ0_WHEAT</name>
<keyword evidence="1" id="KW-0560">Oxidoreductase</keyword>
<dbReference type="InterPro" id="IPR036291">
    <property type="entry name" value="NAD(P)-bd_dom_sf"/>
</dbReference>
<protein>
    <submittedName>
        <fullName evidence="3">Uncharacterized protein</fullName>
    </submittedName>
</protein>
<keyword evidence="2" id="KW-1133">Transmembrane helix</keyword>
<organism evidence="3">
    <name type="scientific">Triticum aestivum</name>
    <name type="common">Wheat</name>
    <dbReference type="NCBI Taxonomy" id="4565"/>
    <lineage>
        <taxon>Eukaryota</taxon>
        <taxon>Viridiplantae</taxon>
        <taxon>Streptophyta</taxon>
        <taxon>Embryophyta</taxon>
        <taxon>Tracheophyta</taxon>
        <taxon>Spermatophyta</taxon>
        <taxon>Magnoliopsida</taxon>
        <taxon>Liliopsida</taxon>
        <taxon>Poales</taxon>
        <taxon>Poaceae</taxon>
        <taxon>BOP clade</taxon>
        <taxon>Pooideae</taxon>
        <taxon>Triticodae</taxon>
        <taxon>Triticeae</taxon>
        <taxon>Triticinae</taxon>
        <taxon>Triticum</taxon>
    </lineage>
</organism>
<evidence type="ECO:0000313" key="4">
    <source>
        <dbReference type="Proteomes" id="UP000019116"/>
    </source>
</evidence>
<keyword evidence="4" id="KW-1185">Reference proteome</keyword>
<sequence length="381" mass="41107">MLLLLQNWHRTRERGSGEWRMAADLQQTPAWFLWLAVLGALHVAVLSSRLLVHLAHCVRRPKDLRRYYGTWAVVTGPTSGIGRSVALELARRGLDLVLVGIDAADLREVSDAVMSRHAVQTRTVVFDLSLVSTPPRYHVVYTGLGYIGAHGDGLQALDDPLGRRRAGDEALRRLRDVVEGLDVGVLVNNAGVMNPGAAFLHEADAEALIRMIRVNLWATTVVTAAVIPGMAARGRGAVVSMGSATSEAVSSFPLHAVYSGTKRYVAVLSGGLAAEYGGRGVDVQCQAPMFVATAMVAAFSALWRPAPLVPTADAYARAAVRWVGRGGPLCVPSLRHRLLWCLLDVVPGCVQDWACLREGLRQRKTSRSRRSSTASACHASN</sequence>
<dbReference type="PANTHER" id="PTHR43899:SF24">
    <property type="entry name" value="B-KETO ACYL REDUCTASE"/>
    <property type="match status" value="1"/>
</dbReference>
<keyword evidence="2" id="KW-0472">Membrane</keyword>
<dbReference type="GO" id="GO:0045703">
    <property type="term" value="F:ketoreductase activity"/>
    <property type="evidence" value="ECO:0000318"/>
    <property type="project" value="GO_Central"/>
</dbReference>
<dbReference type="AlphaFoldDB" id="A0A3B6TYQ0"/>
<dbReference type="PANTHER" id="PTHR43899">
    <property type="entry name" value="RH59310P"/>
    <property type="match status" value="1"/>
</dbReference>
<dbReference type="Gramene" id="TraesCLE_scaffold_032002_01G000600.1">
    <property type="protein sequence ID" value="TraesCLE_scaffold_032002_01G000600.1"/>
    <property type="gene ID" value="TraesCLE_scaffold_032002_01G000600"/>
</dbReference>
<evidence type="ECO:0000313" key="3">
    <source>
        <dbReference type="EnsemblPlants" id="TraesCS7D02G515700.1.cds1"/>
    </source>
</evidence>
<proteinExistence type="predicted"/>
<dbReference type="Gramene" id="TraesKAR7D01G0446310.1">
    <property type="protein sequence ID" value="cds.TraesKAR7D01G0446310.1"/>
    <property type="gene ID" value="TraesKAR7D01G0446310"/>
</dbReference>
<dbReference type="PIRSF" id="PIRSF000126">
    <property type="entry name" value="11-beta-HSD1"/>
    <property type="match status" value="1"/>
</dbReference>
<dbReference type="SUPFAM" id="SSF51735">
    <property type="entry name" value="NAD(P)-binding Rossmann-fold domains"/>
    <property type="match status" value="1"/>
</dbReference>
<dbReference type="OrthoDB" id="5545019at2759"/>
<dbReference type="CDD" id="cd05356">
    <property type="entry name" value="17beta-HSD1_like_SDR_c"/>
    <property type="match status" value="1"/>
</dbReference>
<dbReference type="PRINTS" id="PR00081">
    <property type="entry name" value="GDHRDH"/>
</dbReference>
<dbReference type="InterPro" id="IPR051019">
    <property type="entry name" value="VLCFA-Steroid_DH"/>
</dbReference>
<reference evidence="3" key="1">
    <citation type="submission" date="2018-08" db="EMBL/GenBank/DDBJ databases">
        <authorList>
            <person name="Rossello M."/>
        </authorList>
    </citation>
    <scope>NUCLEOTIDE SEQUENCE [LARGE SCALE GENOMIC DNA]</scope>
    <source>
        <strain evidence="3">cv. Chinese Spring</strain>
    </source>
</reference>
<evidence type="ECO:0000256" key="1">
    <source>
        <dbReference type="ARBA" id="ARBA00023002"/>
    </source>
</evidence>
<feature type="transmembrane region" description="Helical" evidence="2">
    <location>
        <begin position="31"/>
        <end position="52"/>
    </location>
</feature>
<reference evidence="3" key="2">
    <citation type="submission" date="2018-10" db="UniProtKB">
        <authorList>
            <consortium name="EnsemblPlants"/>
        </authorList>
    </citation>
    <scope>IDENTIFICATION</scope>
</reference>
<gene>
    <name evidence="3" type="primary">LOC123166830</name>
</gene>
<dbReference type="OMA" id="NWHRTRE"/>
<dbReference type="InterPro" id="IPR002347">
    <property type="entry name" value="SDR_fam"/>
</dbReference>
<dbReference type="GO" id="GO:0005783">
    <property type="term" value="C:endoplasmic reticulum"/>
    <property type="evidence" value="ECO:0000318"/>
    <property type="project" value="GO_Central"/>
</dbReference>
<dbReference type="STRING" id="4565.A0A3B6TYQ0"/>
<dbReference type="Gramene" id="TraesWEE_scaffold_015463_01G000400.1">
    <property type="protein sequence ID" value="TraesWEE_scaffold_015463_01G000400.1"/>
    <property type="gene ID" value="TraesWEE_scaffold_015463_01G000400"/>
</dbReference>
<dbReference type="Gramene" id="TraesCAD_scaffold_020972_01G000400.1">
    <property type="protein sequence ID" value="TraesCAD_scaffold_020972_01G000400.1"/>
    <property type="gene ID" value="TraesCAD_scaffold_020972_01G000400"/>
</dbReference>
<dbReference type="Gene3D" id="3.40.50.720">
    <property type="entry name" value="NAD(P)-binding Rossmann-like Domain"/>
    <property type="match status" value="1"/>
</dbReference>
<dbReference type="Gramene" id="TraesROB_scaffold_052687_01G000600.1">
    <property type="protein sequence ID" value="TraesROB_scaffold_052687_01G000600.1"/>
    <property type="gene ID" value="TraesROB_scaffold_052687_01G000600"/>
</dbReference>
<dbReference type="Pfam" id="PF00106">
    <property type="entry name" value="adh_short"/>
    <property type="match status" value="2"/>
</dbReference>
<dbReference type="Gramene" id="TraesCS7D02G515700.1">
    <property type="protein sequence ID" value="TraesCS7D02G515700.1.cds1"/>
    <property type="gene ID" value="TraesCS7D02G515700"/>
</dbReference>
<dbReference type="PaxDb" id="4565-Traes_7DL_80C6B1AED.1"/>
<dbReference type="SMR" id="A0A3B6TYQ0"/>
<dbReference type="EnsemblPlants" id="TraesCS7D02G515700.1">
    <property type="protein sequence ID" value="TraesCS7D02G515700.1.cds1"/>
    <property type="gene ID" value="TraesCS7D02G515700"/>
</dbReference>
<keyword evidence="2" id="KW-0812">Transmembrane</keyword>
<evidence type="ECO:0000256" key="2">
    <source>
        <dbReference type="SAM" id="Phobius"/>
    </source>
</evidence>